<protein>
    <submittedName>
        <fullName evidence="3">Abortive infection family protein</fullName>
    </submittedName>
</protein>
<dbReference type="InterPro" id="IPR041427">
    <property type="entry name" value="AbiJ-NTD3"/>
</dbReference>
<dbReference type="Pfam" id="PF18860">
    <property type="entry name" value="AbiJ_NTD3"/>
    <property type="match status" value="1"/>
</dbReference>
<dbReference type="Proteomes" id="UP001179600">
    <property type="component" value="Chromosome"/>
</dbReference>
<sequence>MITEITRRDIMELLEEGIETGNFFYYGTFDEVDFFSRLYDLHQLPSTDSRLQFNTAYKDIYQHRINNEDWEWDWFYQYYNDNFDLVSNDEKFLLFLSEIFHPTVIDKNQIWQFYLNSINELLKHDGFRLVTSSFISGRAIYSYEAIENNSVIEKYSDDIKQKFNSDYIDKQIEMMIDNIEKHPNLSIGKAKELLESCAKTILDEMDIMYDKNIELTPLMKKVYSALELDVRSIDNNRKDAEVAIRILGNLTAITQNMAELRNAFGDGHGKNSTFRNLPSRYAELAVGTSTSVVHFIWKTYEDKTRK</sequence>
<gene>
    <name evidence="3" type="ORF">PML95_02675</name>
</gene>
<evidence type="ECO:0000313" key="4">
    <source>
        <dbReference type="Proteomes" id="UP001179600"/>
    </source>
</evidence>
<dbReference type="RefSeq" id="WP_126762839.1">
    <property type="nucleotide sequence ID" value="NZ_CP116507.1"/>
</dbReference>
<evidence type="ECO:0000259" key="1">
    <source>
        <dbReference type="Pfam" id="PF14355"/>
    </source>
</evidence>
<dbReference type="AlphaFoldDB" id="A0AAF0BCX9"/>
<accession>A0AAF0BCX9</accession>
<reference evidence="3" key="1">
    <citation type="submission" date="2023-01" db="EMBL/GenBank/DDBJ databases">
        <title>Oxazolidinone resistance genes in florfenicol resistant enterococci from beef cattle and veal calves at slaughter.</title>
        <authorList>
            <person name="Biggel M."/>
        </authorList>
    </citation>
    <scope>NUCLEOTIDE SEQUENCE</scope>
    <source>
        <strain evidence="3">K204-1</strain>
    </source>
</reference>
<dbReference type="EMBL" id="CP116507">
    <property type="protein sequence ID" value="WCG23163.1"/>
    <property type="molecule type" value="Genomic_DNA"/>
</dbReference>
<name>A0AAF0BCX9_9ENTE</name>
<feature type="domain" description="AbiJ-NTD3" evidence="2">
    <location>
        <begin position="2"/>
        <end position="168"/>
    </location>
</feature>
<feature type="domain" description="Abortive infection protein-like C-terminal" evidence="1">
    <location>
        <begin position="217"/>
        <end position="298"/>
    </location>
</feature>
<evidence type="ECO:0000313" key="3">
    <source>
        <dbReference type="EMBL" id="WCG23163.1"/>
    </source>
</evidence>
<evidence type="ECO:0000259" key="2">
    <source>
        <dbReference type="Pfam" id="PF18860"/>
    </source>
</evidence>
<dbReference type="InterPro" id="IPR026001">
    <property type="entry name" value="Abi-like_C"/>
</dbReference>
<proteinExistence type="predicted"/>
<organism evidence="3 4">
    <name type="scientific">Vagococcus lutrae</name>
    <dbReference type="NCBI Taxonomy" id="81947"/>
    <lineage>
        <taxon>Bacteria</taxon>
        <taxon>Bacillati</taxon>
        <taxon>Bacillota</taxon>
        <taxon>Bacilli</taxon>
        <taxon>Lactobacillales</taxon>
        <taxon>Enterococcaceae</taxon>
        <taxon>Vagococcus</taxon>
    </lineage>
</organism>
<dbReference type="Pfam" id="PF14355">
    <property type="entry name" value="Abi_C"/>
    <property type="match status" value="1"/>
</dbReference>